<dbReference type="AlphaFoldDB" id="A0A9D3SDJ7"/>
<keyword evidence="2" id="KW-1185">Reference proteome</keyword>
<proteinExistence type="predicted"/>
<name>A0A9D3SDJ7_9TELE</name>
<sequence length="105" mass="11666">MAIFLLAASGRLARRDPTQEHCSPHCSHFQPCHKARNPAMEGARAPPTAHRRLIGRCVRWVSPTPPARAAYCRCSLHATPACKDPNLDTRLKEILPSYAEAEINQ</sequence>
<dbReference type="Proteomes" id="UP000824219">
    <property type="component" value="Linkage Group LG19"/>
</dbReference>
<evidence type="ECO:0000313" key="1">
    <source>
        <dbReference type="EMBL" id="KAG7320197.1"/>
    </source>
</evidence>
<organism evidence="1 2">
    <name type="scientific">Hemibagrus wyckioides</name>
    <dbReference type="NCBI Taxonomy" id="337641"/>
    <lineage>
        <taxon>Eukaryota</taxon>
        <taxon>Metazoa</taxon>
        <taxon>Chordata</taxon>
        <taxon>Craniata</taxon>
        <taxon>Vertebrata</taxon>
        <taxon>Euteleostomi</taxon>
        <taxon>Actinopterygii</taxon>
        <taxon>Neopterygii</taxon>
        <taxon>Teleostei</taxon>
        <taxon>Ostariophysi</taxon>
        <taxon>Siluriformes</taxon>
        <taxon>Bagridae</taxon>
        <taxon>Hemibagrus</taxon>
    </lineage>
</organism>
<reference evidence="1 2" key="1">
    <citation type="submission" date="2021-06" db="EMBL/GenBank/DDBJ databases">
        <title>Chromosome-level genome assembly of the red-tail catfish (Hemibagrus wyckioides).</title>
        <authorList>
            <person name="Shao F."/>
        </authorList>
    </citation>
    <scope>NUCLEOTIDE SEQUENCE [LARGE SCALE GENOMIC DNA]</scope>
    <source>
        <strain evidence="1">EC202008001</strain>
        <tissue evidence="1">Blood</tissue>
    </source>
</reference>
<gene>
    <name evidence="1" type="ORF">KOW79_016050</name>
</gene>
<protein>
    <submittedName>
        <fullName evidence="1">Uncharacterized protein</fullName>
    </submittedName>
</protein>
<dbReference type="EMBL" id="JAHKSW010000019">
    <property type="protein sequence ID" value="KAG7320197.1"/>
    <property type="molecule type" value="Genomic_DNA"/>
</dbReference>
<evidence type="ECO:0000313" key="2">
    <source>
        <dbReference type="Proteomes" id="UP000824219"/>
    </source>
</evidence>
<accession>A0A9D3SDJ7</accession>
<comment type="caution">
    <text evidence="1">The sequence shown here is derived from an EMBL/GenBank/DDBJ whole genome shotgun (WGS) entry which is preliminary data.</text>
</comment>